<organism evidence="1 2">
    <name type="scientific">Funneliformis geosporum</name>
    <dbReference type="NCBI Taxonomy" id="1117311"/>
    <lineage>
        <taxon>Eukaryota</taxon>
        <taxon>Fungi</taxon>
        <taxon>Fungi incertae sedis</taxon>
        <taxon>Mucoromycota</taxon>
        <taxon>Glomeromycotina</taxon>
        <taxon>Glomeromycetes</taxon>
        <taxon>Glomerales</taxon>
        <taxon>Glomeraceae</taxon>
        <taxon>Funneliformis</taxon>
    </lineage>
</organism>
<dbReference type="Proteomes" id="UP001153678">
    <property type="component" value="Unassembled WGS sequence"/>
</dbReference>
<evidence type="ECO:0000313" key="2">
    <source>
        <dbReference type="Proteomes" id="UP001153678"/>
    </source>
</evidence>
<protein>
    <submittedName>
        <fullName evidence="1">18373_t:CDS:1</fullName>
    </submittedName>
</protein>
<dbReference type="EMBL" id="CAMKVN010000816">
    <property type="protein sequence ID" value="CAI2171391.1"/>
    <property type="molecule type" value="Genomic_DNA"/>
</dbReference>
<reference evidence="1" key="1">
    <citation type="submission" date="2022-08" db="EMBL/GenBank/DDBJ databases">
        <authorList>
            <person name="Kallberg Y."/>
            <person name="Tangrot J."/>
            <person name="Rosling A."/>
        </authorList>
    </citation>
    <scope>NUCLEOTIDE SEQUENCE</scope>
    <source>
        <strain evidence="1">Wild A</strain>
    </source>
</reference>
<accession>A0A9W4SJJ1</accession>
<keyword evidence="2" id="KW-1185">Reference proteome</keyword>
<proteinExistence type="predicted"/>
<comment type="caution">
    <text evidence="1">The sequence shown here is derived from an EMBL/GenBank/DDBJ whole genome shotgun (WGS) entry which is preliminary data.</text>
</comment>
<evidence type="ECO:0000313" key="1">
    <source>
        <dbReference type="EMBL" id="CAI2171391.1"/>
    </source>
</evidence>
<gene>
    <name evidence="1" type="ORF">FWILDA_LOCUS5056</name>
</gene>
<name>A0A9W4SJJ1_9GLOM</name>
<sequence>MSDRTKVTVGSGGIFRLFCLMLRKFSHLRITIEWSDKVEGTSTVEQL</sequence>
<dbReference type="AlphaFoldDB" id="A0A9W4SJJ1"/>